<dbReference type="Proteomes" id="UP000807716">
    <property type="component" value="Unassembled WGS sequence"/>
</dbReference>
<evidence type="ECO:0008006" key="11">
    <source>
        <dbReference type="Google" id="ProtNLM"/>
    </source>
</evidence>
<dbReference type="Pfam" id="PF07731">
    <property type="entry name" value="Cu-oxidase_2"/>
    <property type="match status" value="1"/>
</dbReference>
<reference evidence="9" key="1">
    <citation type="journal article" date="2020" name="Fungal Divers.">
        <title>Resolving the Mortierellaceae phylogeny through synthesis of multi-gene phylogenetics and phylogenomics.</title>
        <authorList>
            <person name="Vandepol N."/>
            <person name="Liber J."/>
            <person name="Desiro A."/>
            <person name="Na H."/>
            <person name="Kennedy M."/>
            <person name="Barry K."/>
            <person name="Grigoriev I.V."/>
            <person name="Miller A.N."/>
            <person name="O'Donnell K."/>
            <person name="Stajich J.E."/>
            <person name="Bonito G."/>
        </authorList>
    </citation>
    <scope>NUCLEOTIDE SEQUENCE</scope>
    <source>
        <strain evidence="9">BC1065</strain>
    </source>
</reference>
<comment type="similarity">
    <text evidence="1">Belongs to the multicopper oxidase family.</text>
</comment>
<keyword evidence="4" id="KW-0186">Copper</keyword>
<dbReference type="FunFam" id="2.60.40.420:FF:000045">
    <property type="entry name" value="Laccase 2"/>
    <property type="match status" value="1"/>
</dbReference>
<dbReference type="PANTHER" id="PTHR11709">
    <property type="entry name" value="MULTI-COPPER OXIDASE"/>
    <property type="match status" value="1"/>
</dbReference>
<dbReference type="InterPro" id="IPR011706">
    <property type="entry name" value="Cu-oxidase_C"/>
</dbReference>
<dbReference type="InterPro" id="IPR008972">
    <property type="entry name" value="Cupredoxin"/>
</dbReference>
<keyword evidence="2" id="KW-0479">Metal-binding</keyword>
<evidence type="ECO:0000256" key="2">
    <source>
        <dbReference type="ARBA" id="ARBA00022723"/>
    </source>
</evidence>
<dbReference type="Pfam" id="PF00394">
    <property type="entry name" value="Cu-oxidase"/>
    <property type="match status" value="1"/>
</dbReference>
<keyword evidence="10" id="KW-1185">Reference proteome</keyword>
<feature type="domain" description="Plastocyanin-like" evidence="6">
    <location>
        <begin position="133"/>
        <end position="299"/>
    </location>
</feature>
<dbReference type="InterPro" id="IPR045087">
    <property type="entry name" value="Cu-oxidase_fam"/>
</dbReference>
<dbReference type="PROSITE" id="PS00080">
    <property type="entry name" value="MULTICOPPER_OXIDASE2"/>
    <property type="match status" value="1"/>
</dbReference>
<feature type="domain" description="Plastocyanin-like" evidence="7">
    <location>
        <begin position="376"/>
        <end position="500"/>
    </location>
</feature>
<dbReference type="InterPro" id="IPR011707">
    <property type="entry name" value="Cu-oxidase-like_N"/>
</dbReference>
<dbReference type="AlphaFoldDB" id="A0A9P6PX31"/>
<accession>A0A9P6PX31</accession>
<dbReference type="PANTHER" id="PTHR11709:SF511">
    <property type="entry name" value="LACCASE"/>
    <property type="match status" value="1"/>
</dbReference>
<organism evidence="9 10">
    <name type="scientific">Actinomortierella ambigua</name>
    <dbReference type="NCBI Taxonomy" id="1343610"/>
    <lineage>
        <taxon>Eukaryota</taxon>
        <taxon>Fungi</taxon>
        <taxon>Fungi incertae sedis</taxon>
        <taxon>Mucoromycota</taxon>
        <taxon>Mortierellomycotina</taxon>
        <taxon>Mortierellomycetes</taxon>
        <taxon>Mortierellales</taxon>
        <taxon>Mortierellaceae</taxon>
        <taxon>Actinomortierella</taxon>
    </lineage>
</organism>
<dbReference type="Pfam" id="PF07732">
    <property type="entry name" value="Cu-oxidase_3"/>
    <property type="match status" value="1"/>
</dbReference>
<evidence type="ECO:0000256" key="3">
    <source>
        <dbReference type="ARBA" id="ARBA00023002"/>
    </source>
</evidence>
<dbReference type="EMBL" id="JAAAJB010000525">
    <property type="protein sequence ID" value="KAG0254314.1"/>
    <property type="molecule type" value="Genomic_DNA"/>
</dbReference>
<proteinExistence type="inferred from homology"/>
<dbReference type="InterPro" id="IPR001117">
    <property type="entry name" value="Cu-oxidase_2nd"/>
</dbReference>
<feature type="domain" description="Plastocyanin-like" evidence="8">
    <location>
        <begin position="6"/>
        <end position="120"/>
    </location>
</feature>
<evidence type="ECO:0000256" key="5">
    <source>
        <dbReference type="SAM" id="MobiDB-lite"/>
    </source>
</evidence>
<evidence type="ECO:0000256" key="4">
    <source>
        <dbReference type="ARBA" id="ARBA00023008"/>
    </source>
</evidence>
<feature type="compositionally biased region" description="Pro residues" evidence="5">
    <location>
        <begin position="531"/>
        <end position="540"/>
    </location>
</feature>
<dbReference type="Gene3D" id="2.60.40.420">
    <property type="entry name" value="Cupredoxins - blue copper proteins"/>
    <property type="match status" value="3"/>
</dbReference>
<evidence type="ECO:0000256" key="1">
    <source>
        <dbReference type="ARBA" id="ARBA00010609"/>
    </source>
</evidence>
<dbReference type="GO" id="GO:0016491">
    <property type="term" value="F:oxidoreductase activity"/>
    <property type="evidence" value="ECO:0007669"/>
    <property type="project" value="UniProtKB-KW"/>
</dbReference>
<dbReference type="GO" id="GO:0005507">
    <property type="term" value="F:copper ion binding"/>
    <property type="evidence" value="ECO:0007669"/>
    <property type="project" value="InterPro"/>
</dbReference>
<dbReference type="InterPro" id="IPR002355">
    <property type="entry name" value="Cu_oxidase_Cu_BS"/>
</dbReference>
<name>A0A9P6PX31_9FUNG</name>
<evidence type="ECO:0000259" key="7">
    <source>
        <dbReference type="Pfam" id="PF07731"/>
    </source>
</evidence>
<feature type="region of interest" description="Disordered" evidence="5">
    <location>
        <begin position="517"/>
        <end position="540"/>
    </location>
</feature>
<dbReference type="InterPro" id="IPR033138">
    <property type="entry name" value="Cu_oxidase_CS"/>
</dbReference>
<evidence type="ECO:0000313" key="10">
    <source>
        <dbReference type="Proteomes" id="UP000807716"/>
    </source>
</evidence>
<evidence type="ECO:0000313" key="9">
    <source>
        <dbReference type="EMBL" id="KAG0254314.1"/>
    </source>
</evidence>
<evidence type="ECO:0000259" key="8">
    <source>
        <dbReference type="Pfam" id="PF07732"/>
    </source>
</evidence>
<dbReference type="PROSITE" id="PS00079">
    <property type="entry name" value="MULTICOPPER_OXIDASE1"/>
    <property type="match status" value="1"/>
</dbReference>
<protein>
    <recommendedName>
        <fullName evidence="11">Laccase</fullName>
    </recommendedName>
</protein>
<sequence length="540" mass="61297">MFFWTVTNQTISPDGVARPVLLVNDMFPGPRIDVNRGDYITVVVENKLSVPTSFHWHGFLMKNSPWYDGVPGQNQCPIPPGANFTYTFATDDLVGTFWWHAHFENQYIDGLWGPMVIRDTPELDPYLDHYNQELVVMLSDWFHQPTGVLLQHYLSKASNGREPVPNNGLINGKGFFNCSNVQPADLPCEQLRRGHERALFRFESGFKYRLRIINTGAAASWIYSIDNHTMQVIEVDGVYVDPVMVDRLPINAGQRYSVIVEADQELRNYWMRAELGKDCLPKTPTNMDPVVKAIVRYEGAGRYEPTTHGRVPDNDPNNPSFVEACVDLDPLLLKPMDVQPIYEPVAKHVNLKISFHMDPIDGFVRGYMNNITYRADPWKPTIHQNLDDIRTFNNDMHVVVIDQPGEVVQVVLDNEGGDEHPYHLHGHVFQVVAQGTGRYEEGKTPLMTANPVRRDTATVPRDGYAVIRFKTDNPGVWALHCHIEWHVSVGLVMQFLELPDQLRKMGIPRQVRELCDSGRPEGFSPDTGFLPPTPPIPPGK</sequence>
<evidence type="ECO:0000259" key="6">
    <source>
        <dbReference type="Pfam" id="PF00394"/>
    </source>
</evidence>
<dbReference type="OrthoDB" id="2121828at2759"/>
<keyword evidence="3" id="KW-0560">Oxidoreductase</keyword>
<comment type="caution">
    <text evidence="9">The sequence shown here is derived from an EMBL/GenBank/DDBJ whole genome shotgun (WGS) entry which is preliminary data.</text>
</comment>
<dbReference type="SUPFAM" id="SSF49503">
    <property type="entry name" value="Cupredoxins"/>
    <property type="match status" value="3"/>
</dbReference>
<gene>
    <name evidence="9" type="ORF">DFQ27_006921</name>
</gene>